<evidence type="ECO:0000313" key="5">
    <source>
        <dbReference type="EMBL" id="KYG77413.1"/>
    </source>
</evidence>
<organism evidence="5 6">
    <name type="scientific">Roseivirga spongicola</name>
    <dbReference type="NCBI Taxonomy" id="333140"/>
    <lineage>
        <taxon>Bacteria</taxon>
        <taxon>Pseudomonadati</taxon>
        <taxon>Bacteroidota</taxon>
        <taxon>Cytophagia</taxon>
        <taxon>Cytophagales</taxon>
        <taxon>Roseivirgaceae</taxon>
        <taxon>Roseivirga</taxon>
    </lineage>
</organism>
<dbReference type="InterPro" id="IPR036129">
    <property type="entry name" value="Glycerate_kinase_sf"/>
</dbReference>
<gene>
    <name evidence="5" type="ORF">AWW68_01185</name>
</gene>
<dbReference type="PIRSF" id="PIRSF006078">
    <property type="entry name" value="GlxK"/>
    <property type="match status" value="1"/>
</dbReference>
<evidence type="ECO:0000256" key="2">
    <source>
        <dbReference type="ARBA" id="ARBA00022679"/>
    </source>
</evidence>
<evidence type="ECO:0000256" key="1">
    <source>
        <dbReference type="ARBA" id="ARBA00006284"/>
    </source>
</evidence>
<comment type="caution">
    <text evidence="5">The sequence shown here is derived from an EMBL/GenBank/DDBJ whole genome shotgun (WGS) entry which is preliminary data.</text>
</comment>
<dbReference type="InterPro" id="IPR018197">
    <property type="entry name" value="Glycerate_kinase_RE-like"/>
</dbReference>
<dbReference type="STRING" id="333140.AWW68_01185"/>
<dbReference type="NCBIfam" id="TIGR00045">
    <property type="entry name" value="glycerate kinase"/>
    <property type="match status" value="1"/>
</dbReference>
<name>A0A150XFE5_9BACT</name>
<dbReference type="AlphaFoldDB" id="A0A150XFE5"/>
<accession>A0A150XFE5</accession>
<dbReference type="EMBL" id="LRPC01000001">
    <property type="protein sequence ID" value="KYG77413.1"/>
    <property type="molecule type" value="Genomic_DNA"/>
</dbReference>
<evidence type="ECO:0008006" key="7">
    <source>
        <dbReference type="Google" id="ProtNLM"/>
    </source>
</evidence>
<keyword evidence="3 4" id="KW-0418">Kinase</keyword>
<dbReference type="RefSeq" id="WP_068215726.1">
    <property type="nucleotide sequence ID" value="NZ_CP139724.1"/>
</dbReference>
<dbReference type="OrthoDB" id="9774290at2"/>
<protein>
    <recommendedName>
        <fullName evidence="7">Glycerate kinase</fullName>
    </recommendedName>
</protein>
<dbReference type="GO" id="GO:0031388">
    <property type="term" value="P:organic acid phosphorylation"/>
    <property type="evidence" value="ECO:0007669"/>
    <property type="project" value="UniProtKB-UniRule"/>
</dbReference>
<dbReference type="PANTHER" id="PTHR21599">
    <property type="entry name" value="GLYCERATE KINASE"/>
    <property type="match status" value="1"/>
</dbReference>
<evidence type="ECO:0000256" key="4">
    <source>
        <dbReference type="PIRNR" id="PIRNR006078"/>
    </source>
</evidence>
<dbReference type="PANTHER" id="PTHR21599:SF0">
    <property type="entry name" value="GLYCERATE KINASE"/>
    <property type="match status" value="1"/>
</dbReference>
<reference evidence="5 6" key="1">
    <citation type="submission" date="2016-01" db="EMBL/GenBank/DDBJ databases">
        <title>Genome sequencing of Roseivirga spongicola UST030701-084.</title>
        <authorList>
            <person name="Selvaratnam C."/>
            <person name="Thevarajoo S."/>
            <person name="Goh K.M."/>
            <person name="Ee R."/>
            <person name="Chan K.-G."/>
            <person name="Chong C.S."/>
        </authorList>
    </citation>
    <scope>NUCLEOTIDE SEQUENCE [LARGE SCALE GENOMIC DNA]</scope>
    <source>
        <strain evidence="5 6">UST030701-084</strain>
    </source>
</reference>
<dbReference type="Proteomes" id="UP000075606">
    <property type="component" value="Unassembled WGS sequence"/>
</dbReference>
<proteinExistence type="inferred from homology"/>
<dbReference type="SUPFAM" id="SSF110738">
    <property type="entry name" value="Glycerate kinase I"/>
    <property type="match status" value="1"/>
</dbReference>
<comment type="similarity">
    <text evidence="1 4">Belongs to the glycerate kinase type-1 family.</text>
</comment>
<dbReference type="Gene3D" id="3.90.1510.10">
    <property type="entry name" value="Glycerate kinase, domain 2"/>
    <property type="match status" value="1"/>
</dbReference>
<dbReference type="Gene3D" id="3.40.50.10350">
    <property type="entry name" value="Glycerate kinase, domain 1"/>
    <property type="match status" value="1"/>
</dbReference>
<sequence>MRILISPDKFKNSLTAYEVCDAIERGIKKVKPKAEVIKLPLADGGEGTLDILEQQLGAIRVEKEVSNPLFKPVNAYYLLKEEKAYIEMAKASGLPLLSAVEKSATKTSTYGTGELILDAIDRGANDIYVMIGGSATNDGGCGMAEALGAKFYSKSGTELSAIRGGDLSKVHSIDLSLLERFSEVKFTVLSDVQNPLTGKNGASHVFGSQKGATQADIEFLDDGLKNLAKILDNGNEDKPGAGSAGGLGYGLMSFLNAELKSGIGQVFEFLEYDRKLLNVDLIITGEGKLDGQTLGGKVIFGVANKAKENKIPIGIICGIAEEIDKVKANLDIQLVYQVFEKAKGFRDSMQHASIYVEELAKELIQSLNK</sequence>
<dbReference type="Pfam" id="PF02595">
    <property type="entry name" value="Gly_kinase"/>
    <property type="match status" value="1"/>
</dbReference>
<dbReference type="InterPro" id="IPR004381">
    <property type="entry name" value="Glycerate_kinase"/>
</dbReference>
<keyword evidence="2 4" id="KW-0808">Transferase</keyword>
<evidence type="ECO:0000256" key="3">
    <source>
        <dbReference type="ARBA" id="ARBA00022777"/>
    </source>
</evidence>
<dbReference type="GO" id="GO:0008887">
    <property type="term" value="F:glycerate kinase activity"/>
    <property type="evidence" value="ECO:0007669"/>
    <property type="project" value="UniProtKB-UniRule"/>
</dbReference>
<evidence type="ECO:0000313" key="6">
    <source>
        <dbReference type="Proteomes" id="UP000075606"/>
    </source>
</evidence>
<keyword evidence="6" id="KW-1185">Reference proteome</keyword>
<dbReference type="InterPro" id="IPR018193">
    <property type="entry name" value="Glyc_kinase_flavodox-like_fold"/>
</dbReference>